<reference evidence="1" key="1">
    <citation type="journal article" date="2015" name="Nature">
        <title>Complex archaea that bridge the gap between prokaryotes and eukaryotes.</title>
        <authorList>
            <person name="Spang A."/>
            <person name="Saw J.H."/>
            <person name="Jorgensen S.L."/>
            <person name="Zaremba-Niedzwiedzka K."/>
            <person name="Martijn J."/>
            <person name="Lind A.E."/>
            <person name="van Eijk R."/>
            <person name="Schleper C."/>
            <person name="Guy L."/>
            <person name="Ettema T.J."/>
        </authorList>
    </citation>
    <scope>NUCLEOTIDE SEQUENCE</scope>
</reference>
<name>A0A0F9EKB5_9ZZZZ</name>
<dbReference type="AlphaFoldDB" id="A0A0F9EKB5"/>
<protein>
    <submittedName>
        <fullName evidence="1">Uncharacterized protein</fullName>
    </submittedName>
</protein>
<comment type="caution">
    <text evidence="1">The sequence shown here is derived from an EMBL/GenBank/DDBJ whole genome shotgun (WGS) entry which is preliminary data.</text>
</comment>
<dbReference type="EMBL" id="LAZR01034434">
    <property type="protein sequence ID" value="KKL45315.1"/>
    <property type="molecule type" value="Genomic_DNA"/>
</dbReference>
<accession>A0A0F9EKB5</accession>
<gene>
    <name evidence="1" type="ORF">LCGC14_2356930</name>
</gene>
<proteinExistence type="predicted"/>
<evidence type="ECO:0000313" key="1">
    <source>
        <dbReference type="EMBL" id="KKL45315.1"/>
    </source>
</evidence>
<sequence>MNAEEAKLGVEIQSVPESENTASELDTQVRGEIQVDPILKEGFDEALYKMLPKITPAEDVELTALRNHIFSKSFTPAGVAFHIVALCSQPLVTTSTTNWDFKDRASIPDMVHTLLRQPGYLEGIYPSLKVVMSDNVGNATWSAGIATTIAFFDVIRTLPTLKEMENGTESSVERSC</sequence>
<organism evidence="1">
    <name type="scientific">marine sediment metagenome</name>
    <dbReference type="NCBI Taxonomy" id="412755"/>
    <lineage>
        <taxon>unclassified sequences</taxon>
        <taxon>metagenomes</taxon>
        <taxon>ecological metagenomes</taxon>
    </lineage>
</organism>